<dbReference type="GeneID" id="9039406"/>
<dbReference type="GO" id="GO:0005881">
    <property type="term" value="C:cytoplasmic microtubule"/>
    <property type="evidence" value="ECO:0007669"/>
    <property type="project" value="TreeGrafter"/>
</dbReference>
<evidence type="ECO:0000313" key="8">
    <source>
        <dbReference type="EMBL" id="EER19167.1"/>
    </source>
</evidence>
<keyword evidence="4" id="KW-0206">Cytoskeleton</keyword>
<dbReference type="SUPFAM" id="SSF54001">
    <property type="entry name" value="Cysteine proteinases"/>
    <property type="match status" value="1"/>
</dbReference>
<proteinExistence type="predicted"/>
<evidence type="ECO:0000256" key="2">
    <source>
        <dbReference type="ARBA" id="ARBA00004245"/>
    </source>
</evidence>
<evidence type="ECO:0000313" key="9">
    <source>
        <dbReference type="Proteomes" id="UP000007800"/>
    </source>
</evidence>
<evidence type="ECO:0000256" key="6">
    <source>
        <dbReference type="SAM" id="MobiDB-lite"/>
    </source>
</evidence>
<evidence type="ECO:0000256" key="4">
    <source>
        <dbReference type="ARBA" id="ARBA00023212"/>
    </source>
</evidence>
<dbReference type="Proteomes" id="UP000007800">
    <property type="component" value="Unassembled WGS sequence"/>
</dbReference>
<dbReference type="GO" id="GO:0006508">
    <property type="term" value="P:proteolysis"/>
    <property type="evidence" value="ECO:0007669"/>
    <property type="project" value="InterPro"/>
</dbReference>
<protein>
    <submittedName>
        <fullName evidence="8">Cathepsin b, putative</fullName>
    </submittedName>
</protein>
<dbReference type="PROSITE" id="PS51665">
    <property type="entry name" value="ENKURIN"/>
    <property type="match status" value="1"/>
</dbReference>
<gene>
    <name evidence="8" type="ORF">Pmar_PMAR028632</name>
</gene>
<dbReference type="PANTHER" id="PTHR21490:SF2">
    <property type="entry name" value="ENKURIN DOMAIN-CONTAINING PROTEIN 1"/>
    <property type="match status" value="1"/>
</dbReference>
<feature type="domain" description="Enkurin" evidence="7">
    <location>
        <begin position="327"/>
        <end position="419"/>
    </location>
</feature>
<keyword evidence="3" id="KW-0963">Cytoplasm</keyword>
<dbReference type="OrthoDB" id="640249at2759"/>
<sequence>MCLPLGRARQFVAKKRWGLVTSPRLDPEAAFPSSSGNSRMHLVRRKREADAHRRLTPWEASDVVKILVDKVPDNCTHAQALEVVASLTGEGCLTEELGRELATDEADFSPIANLFSSPETDVPSAELIRTITEEFPWKFLSDERLQHMVYRLSKQAEKLMTKGDLKGAQEMSLKALRFEGCRSRAVETEKAAKPLVFPETNLDQRTGYAARSGAAISSLLQPDEPGEKGPPQRDAFRENLQSIKRISEERKTKKIKEEEIKRQIPFKIKRFAEVSSRFMQEKRSIDKTKSDANVPPTGKRETVRREEKVSGNCMEVPQGVPKVHKDITRRDRARLREILAEQEKLKEAPPGYRYMGEDEQKDVLNNLNKRKTELEKEYLGLPLRIERERQRERQRTIEASIAEIDAAIRKFSEADVEEELLQTGTSPERLVEIFNDTKPVLLQSVVDTINSMQDSWTASKDQPRFKGMSQIQTFSHTASSNDFKPQGQLSEADGCWPYPFQKCNHVPTEKTEYPKCKDAAHPPLPPCRTTCTNKAYKRSLKKDVHRAKGWRKVLNNAQSVKQEIFDNGPVFSAFKMYEDFRYYKSGVYVPTTEEFHSFHLIKIIGWGVHPDAQDLGVVSLLNEEGCSTEELRRELATDEADFSPIANLFTSPETDVPSTEVIEMIMEEFPWKSISFDSMDSHIAIGSMHVGQISLKALRLEDCRSRAVEAERAAKSLGPSETGLDQRTDGVHELIGVVMMMMLF</sequence>
<dbReference type="PANTHER" id="PTHR21490">
    <property type="entry name" value="ENKURIN-RELATED"/>
    <property type="match status" value="1"/>
</dbReference>
<dbReference type="GO" id="GO:0008234">
    <property type="term" value="F:cysteine-type peptidase activity"/>
    <property type="evidence" value="ECO:0007669"/>
    <property type="project" value="InterPro"/>
</dbReference>
<dbReference type="RefSeq" id="XP_002787371.1">
    <property type="nucleotide sequence ID" value="XM_002787325.1"/>
</dbReference>
<dbReference type="GO" id="GO:0005929">
    <property type="term" value="C:cilium"/>
    <property type="evidence" value="ECO:0007669"/>
    <property type="project" value="UniProtKB-SubCell"/>
</dbReference>
<evidence type="ECO:0000256" key="1">
    <source>
        <dbReference type="ARBA" id="ARBA00004138"/>
    </source>
</evidence>
<evidence type="ECO:0000256" key="5">
    <source>
        <dbReference type="ARBA" id="ARBA00023273"/>
    </source>
</evidence>
<dbReference type="InParanoid" id="C5K8G0"/>
<dbReference type="InterPro" id="IPR027012">
    <property type="entry name" value="Enkurin_dom"/>
</dbReference>
<evidence type="ECO:0000256" key="3">
    <source>
        <dbReference type="ARBA" id="ARBA00022490"/>
    </source>
</evidence>
<dbReference type="Pfam" id="PF13864">
    <property type="entry name" value="Enkurin"/>
    <property type="match status" value="1"/>
</dbReference>
<reference evidence="8 9" key="1">
    <citation type="submission" date="2008-07" db="EMBL/GenBank/DDBJ databases">
        <authorList>
            <person name="El-Sayed N."/>
            <person name="Caler E."/>
            <person name="Inman J."/>
            <person name="Amedeo P."/>
            <person name="Hass B."/>
            <person name="Wortman J."/>
        </authorList>
    </citation>
    <scope>NUCLEOTIDE SEQUENCE [LARGE SCALE GENOMIC DNA]</scope>
    <source>
        <strain evidence="9">ATCC 50983 / TXsc</strain>
    </source>
</reference>
<dbReference type="InterPro" id="IPR038765">
    <property type="entry name" value="Papain-like_cys_pep_sf"/>
</dbReference>
<organism evidence="9">
    <name type="scientific">Perkinsus marinus (strain ATCC 50983 / TXsc)</name>
    <dbReference type="NCBI Taxonomy" id="423536"/>
    <lineage>
        <taxon>Eukaryota</taxon>
        <taxon>Sar</taxon>
        <taxon>Alveolata</taxon>
        <taxon>Perkinsozoa</taxon>
        <taxon>Perkinsea</taxon>
        <taxon>Perkinsida</taxon>
        <taxon>Perkinsidae</taxon>
        <taxon>Perkinsus</taxon>
    </lineage>
</organism>
<comment type="subcellular location">
    <subcellularLocation>
        <location evidence="1">Cell projection</location>
        <location evidence="1">Cilium</location>
    </subcellularLocation>
    <subcellularLocation>
        <location evidence="2">Cytoplasm</location>
        <location evidence="2">Cytoskeleton</location>
    </subcellularLocation>
</comment>
<dbReference type="Gene3D" id="3.90.70.10">
    <property type="entry name" value="Cysteine proteinases"/>
    <property type="match status" value="1"/>
</dbReference>
<accession>C5K8G0</accession>
<dbReference type="InterPro" id="IPR000668">
    <property type="entry name" value="Peptidase_C1A_C"/>
</dbReference>
<dbReference type="SMART" id="SM00645">
    <property type="entry name" value="Pept_C1"/>
    <property type="match status" value="1"/>
</dbReference>
<dbReference type="InterPro" id="IPR052102">
    <property type="entry name" value="Enkurin_domain-protein"/>
</dbReference>
<dbReference type="Pfam" id="PF00112">
    <property type="entry name" value="Peptidase_C1"/>
    <property type="match status" value="1"/>
</dbReference>
<keyword evidence="5" id="KW-0966">Cell projection</keyword>
<dbReference type="EMBL" id="GG671131">
    <property type="protein sequence ID" value="EER19167.1"/>
    <property type="molecule type" value="Genomic_DNA"/>
</dbReference>
<evidence type="ECO:0000259" key="7">
    <source>
        <dbReference type="PROSITE" id="PS51665"/>
    </source>
</evidence>
<feature type="region of interest" description="Disordered" evidence="6">
    <location>
        <begin position="282"/>
        <end position="309"/>
    </location>
</feature>
<name>C5K8G0_PERM5</name>
<keyword evidence="9" id="KW-1185">Reference proteome</keyword>
<feature type="compositionally biased region" description="Basic and acidic residues" evidence="6">
    <location>
        <begin position="298"/>
        <end position="309"/>
    </location>
</feature>
<dbReference type="AlphaFoldDB" id="C5K8G0"/>